<feature type="transmembrane region" description="Helical" evidence="10">
    <location>
        <begin position="39"/>
        <end position="60"/>
    </location>
</feature>
<comment type="subcellular location">
    <subcellularLocation>
        <location evidence="1">Cell membrane</location>
        <topology evidence="1">Multi-pass membrane protein</topology>
    </subcellularLocation>
</comment>
<dbReference type="InterPro" id="IPR000276">
    <property type="entry name" value="GPCR_Rhodpsn"/>
</dbReference>
<feature type="transmembrane region" description="Helical" evidence="10">
    <location>
        <begin position="151"/>
        <end position="179"/>
    </location>
</feature>
<dbReference type="OrthoDB" id="10042731at2759"/>
<evidence type="ECO:0000256" key="3">
    <source>
        <dbReference type="ARBA" id="ARBA00022692"/>
    </source>
</evidence>
<feature type="transmembrane region" description="Helical" evidence="10">
    <location>
        <begin position="6"/>
        <end position="27"/>
    </location>
</feature>
<gene>
    <name evidence="12" type="ORF">OS493_017136</name>
</gene>
<evidence type="ECO:0000256" key="2">
    <source>
        <dbReference type="ARBA" id="ARBA00022475"/>
    </source>
</evidence>
<evidence type="ECO:0000313" key="12">
    <source>
        <dbReference type="EMBL" id="KAJ7333594.1"/>
    </source>
</evidence>
<evidence type="ECO:0000256" key="9">
    <source>
        <dbReference type="ARBA" id="ARBA00023224"/>
    </source>
</evidence>
<dbReference type="PRINTS" id="PR00237">
    <property type="entry name" value="GPCRRHODOPSN"/>
</dbReference>
<dbReference type="PROSITE" id="PS50262">
    <property type="entry name" value="G_PROTEIN_RECEP_F1_2"/>
    <property type="match status" value="1"/>
</dbReference>
<dbReference type="PANTHER" id="PTHR24246">
    <property type="entry name" value="OLFACTORY RECEPTOR AND ADENOSINE RECEPTOR"/>
    <property type="match status" value="1"/>
</dbReference>
<feature type="domain" description="G-protein coupled receptors family 1 profile" evidence="11">
    <location>
        <begin position="19"/>
        <end position="262"/>
    </location>
</feature>
<keyword evidence="6 10" id="KW-0472">Membrane</keyword>
<dbReference type="AlphaFoldDB" id="A0A9X0CEZ1"/>
<dbReference type="GO" id="GO:0005886">
    <property type="term" value="C:plasma membrane"/>
    <property type="evidence" value="ECO:0007669"/>
    <property type="project" value="UniProtKB-SubCell"/>
</dbReference>
<feature type="transmembrane region" description="Helical" evidence="10">
    <location>
        <begin position="246"/>
        <end position="265"/>
    </location>
</feature>
<protein>
    <recommendedName>
        <fullName evidence="11">G-protein coupled receptors family 1 profile domain-containing protein</fullName>
    </recommendedName>
</protein>
<keyword evidence="3 10" id="KW-0812">Transmembrane</keyword>
<evidence type="ECO:0000256" key="6">
    <source>
        <dbReference type="ARBA" id="ARBA00023136"/>
    </source>
</evidence>
<feature type="transmembrane region" description="Helical" evidence="10">
    <location>
        <begin position="80"/>
        <end position="97"/>
    </location>
</feature>
<keyword evidence="7" id="KW-0675">Receptor</keyword>
<dbReference type="SMART" id="SM01381">
    <property type="entry name" value="7TM_GPCR_Srsx"/>
    <property type="match status" value="1"/>
</dbReference>
<evidence type="ECO:0000256" key="7">
    <source>
        <dbReference type="ARBA" id="ARBA00023170"/>
    </source>
</evidence>
<keyword evidence="2" id="KW-1003">Cell membrane</keyword>
<evidence type="ECO:0000256" key="5">
    <source>
        <dbReference type="ARBA" id="ARBA00023040"/>
    </source>
</evidence>
<dbReference type="PANTHER" id="PTHR24246:SF27">
    <property type="entry name" value="ADENOSINE RECEPTOR, ISOFORM A"/>
    <property type="match status" value="1"/>
</dbReference>
<name>A0A9X0CEZ1_9CNID</name>
<keyword evidence="5" id="KW-0297">G-protein coupled receptor</keyword>
<dbReference type="GO" id="GO:0004930">
    <property type="term" value="F:G protein-coupled receptor activity"/>
    <property type="evidence" value="ECO:0007669"/>
    <property type="project" value="UniProtKB-KW"/>
</dbReference>
<keyword evidence="13" id="KW-1185">Reference proteome</keyword>
<dbReference type="EMBL" id="MU827786">
    <property type="protein sequence ID" value="KAJ7333594.1"/>
    <property type="molecule type" value="Genomic_DNA"/>
</dbReference>
<dbReference type="Gene3D" id="1.20.1070.10">
    <property type="entry name" value="Rhodopsin 7-helix transmembrane proteins"/>
    <property type="match status" value="1"/>
</dbReference>
<evidence type="ECO:0000259" key="11">
    <source>
        <dbReference type="PROSITE" id="PS50262"/>
    </source>
</evidence>
<keyword evidence="4 10" id="KW-1133">Transmembrane helix</keyword>
<reference evidence="12" key="1">
    <citation type="submission" date="2023-01" db="EMBL/GenBank/DDBJ databases">
        <title>Genome assembly of the deep-sea coral Lophelia pertusa.</title>
        <authorList>
            <person name="Herrera S."/>
            <person name="Cordes E."/>
        </authorList>
    </citation>
    <scope>NUCLEOTIDE SEQUENCE</scope>
    <source>
        <strain evidence="12">USNM1676648</strain>
        <tissue evidence="12">Polyp</tissue>
    </source>
</reference>
<evidence type="ECO:0000256" key="8">
    <source>
        <dbReference type="ARBA" id="ARBA00023180"/>
    </source>
</evidence>
<dbReference type="Pfam" id="PF00001">
    <property type="entry name" value="7tm_1"/>
    <property type="match status" value="1"/>
</dbReference>
<accession>A0A9X0CEZ1</accession>
<feature type="transmembrane region" description="Helical" evidence="10">
    <location>
        <begin position="208"/>
        <end position="226"/>
    </location>
</feature>
<feature type="transmembrane region" description="Helical" evidence="10">
    <location>
        <begin position="118"/>
        <end position="139"/>
    </location>
</feature>
<sequence>MATWFWILAWSLSILTITGNGFIIFLVCNKRQLRTKTNAFVVSLAVADFCVGTSTVPSLFACKMATVCDPQARSSWIHLIRWPFAFASVMSLCSLVLDRYFAVVKPLHYLTLMTHRRIVQLVLLSWTIPAAVIALPLLYLTFKVPLLLEAFSWSVAILFGLIPCLMLIFCFSSMLSLVYKHHRAARIVAKQLSFNHHVSLHEIRERSAVKMMAVVISLFLVCYAIALRCTLICVLKLQETCGDTEYKIILLLLNSAANPFAYAFYKRDIRNELRKLLKQSSLKTVKTLY</sequence>
<dbReference type="InterPro" id="IPR017452">
    <property type="entry name" value="GPCR_Rhodpsn_7TM"/>
</dbReference>
<proteinExistence type="predicted"/>
<keyword evidence="9" id="KW-0807">Transducer</keyword>
<evidence type="ECO:0000256" key="4">
    <source>
        <dbReference type="ARBA" id="ARBA00022989"/>
    </source>
</evidence>
<comment type="caution">
    <text evidence="12">The sequence shown here is derived from an EMBL/GenBank/DDBJ whole genome shotgun (WGS) entry which is preliminary data.</text>
</comment>
<dbReference type="SUPFAM" id="SSF81321">
    <property type="entry name" value="Family A G protein-coupled receptor-like"/>
    <property type="match status" value="1"/>
</dbReference>
<keyword evidence="8" id="KW-0325">Glycoprotein</keyword>
<evidence type="ECO:0000256" key="1">
    <source>
        <dbReference type="ARBA" id="ARBA00004651"/>
    </source>
</evidence>
<evidence type="ECO:0000313" key="13">
    <source>
        <dbReference type="Proteomes" id="UP001163046"/>
    </source>
</evidence>
<dbReference type="Proteomes" id="UP001163046">
    <property type="component" value="Unassembled WGS sequence"/>
</dbReference>
<organism evidence="12 13">
    <name type="scientific">Desmophyllum pertusum</name>
    <dbReference type="NCBI Taxonomy" id="174260"/>
    <lineage>
        <taxon>Eukaryota</taxon>
        <taxon>Metazoa</taxon>
        <taxon>Cnidaria</taxon>
        <taxon>Anthozoa</taxon>
        <taxon>Hexacorallia</taxon>
        <taxon>Scleractinia</taxon>
        <taxon>Caryophylliina</taxon>
        <taxon>Caryophylliidae</taxon>
        <taxon>Desmophyllum</taxon>
    </lineage>
</organism>
<evidence type="ECO:0000256" key="10">
    <source>
        <dbReference type="SAM" id="Phobius"/>
    </source>
</evidence>